<dbReference type="AlphaFoldDB" id="A0ABD2QNI6"/>
<keyword evidence="2" id="KW-0472">Membrane</keyword>
<evidence type="ECO:0000259" key="4">
    <source>
        <dbReference type="Pfam" id="PF24874"/>
    </source>
</evidence>
<evidence type="ECO:0000313" key="5">
    <source>
        <dbReference type="EMBL" id="KAL3321099.1"/>
    </source>
</evidence>
<name>A0ABD2QNI6_9PLAT</name>
<dbReference type="Pfam" id="PF12166">
    <property type="entry name" value="Piezo_cap"/>
    <property type="match status" value="1"/>
</dbReference>
<dbReference type="Proteomes" id="UP001626550">
    <property type="component" value="Unassembled WGS sequence"/>
</dbReference>
<evidence type="ECO:0000256" key="2">
    <source>
        <dbReference type="SAM" id="Phobius"/>
    </source>
</evidence>
<keyword evidence="6" id="KW-1185">Reference proteome</keyword>
<reference evidence="5 6" key="1">
    <citation type="submission" date="2024-11" db="EMBL/GenBank/DDBJ databases">
        <title>Adaptive evolution of stress response genes in parasites aligns with host niche diversity.</title>
        <authorList>
            <person name="Hahn C."/>
            <person name="Resl P."/>
        </authorList>
    </citation>
    <scope>NUCLEOTIDE SEQUENCE [LARGE SCALE GENOMIC DNA]</scope>
    <source>
        <strain evidence="5">EGGRZ-B1_66</strain>
        <tissue evidence="5">Body</tissue>
    </source>
</reference>
<feature type="transmembrane region" description="Helical" evidence="2">
    <location>
        <begin position="175"/>
        <end position="193"/>
    </location>
</feature>
<keyword evidence="2" id="KW-1133">Transmembrane helix</keyword>
<organism evidence="5 6">
    <name type="scientific">Cichlidogyrus casuarinus</name>
    <dbReference type="NCBI Taxonomy" id="1844966"/>
    <lineage>
        <taxon>Eukaryota</taxon>
        <taxon>Metazoa</taxon>
        <taxon>Spiralia</taxon>
        <taxon>Lophotrochozoa</taxon>
        <taxon>Platyhelminthes</taxon>
        <taxon>Monogenea</taxon>
        <taxon>Monopisthocotylea</taxon>
        <taxon>Dactylogyridea</taxon>
        <taxon>Ancyrocephalidae</taxon>
        <taxon>Cichlidogyrus</taxon>
    </lineage>
</organism>
<accession>A0ABD2QNI6</accession>
<feature type="transmembrane region" description="Helical" evidence="2">
    <location>
        <begin position="323"/>
        <end position="340"/>
    </location>
</feature>
<feature type="transmembrane region" description="Helical" evidence="2">
    <location>
        <begin position="214"/>
        <end position="230"/>
    </location>
</feature>
<sequence length="690" mass="80575">MIIAVTRHASEATSSSVGTADLPKESRLTEVMMMTEDSARPSVAKRSCWNPFYKVSRFYRKMTDPRYNIKVDVYVYMFLNEFLALLVIIFGFTSFGPSTGLGDNAFEYLKANRIPMYFVWTAATQFIFIIIDRSLFLRKNVFGKFLFQLIHVVLIHFWLFFLLPTITAIPFRNNVMAQLLYVIKCVYFGLSAYQIRSNYPHRILGNFLTKNYNYLNLVLFKAYMVLPFLYELRSVMDWMWTKSTLSLYHWMEMEDIYAKLFIMKCWRRSELEFPTPRGNNRSYLVKYSVGGLVIAFCFLCLWLPIFVSSFIELIYVVNVPDECTFSLAFGGFTPFFIFTARSEDMLEITPADLQNLTEQYRNDKEAYGFIKLFETHDIVDIRLPKFSDDNWSISPPAMRTLIEKLNCTDKNREARLSQNASRDAINVNFVMKCRRPMKEVESSSRTIEEVFSRAMTLEEQCDLSRILSDSYSEKVSLSELRMVHVFPKFILAKADRLMLAPSGLQRRESFGTIVIAWERNKQFQSYWTVREEDKDHNQKPISLRSFNDRVSDNVIGKLILGFYAAYLLFASRLLRMLYNNIAYVVCKEELPHVDRVLNMCHEIYLVREYGLLRLEEQLYARLLFLYRSSETLIKWTRHPRYLVEAHTDPPGDHTSDPSGLGTTSSSSNPSPHMFAGSAPADQQLRKRRIA</sequence>
<dbReference type="PANTHER" id="PTHR47049">
    <property type="entry name" value="PIEZO-TYPE MECHANOSENSITIVE ION CHANNEL HOMOLOG"/>
    <property type="match status" value="1"/>
</dbReference>
<feature type="transmembrane region" description="Helical" evidence="2">
    <location>
        <begin position="73"/>
        <end position="94"/>
    </location>
</feature>
<feature type="transmembrane region" description="Helical" evidence="2">
    <location>
        <begin position="287"/>
        <end position="311"/>
    </location>
</feature>
<proteinExistence type="predicted"/>
<feature type="transmembrane region" description="Helical" evidence="2">
    <location>
        <begin position="145"/>
        <end position="169"/>
    </location>
</feature>
<feature type="region of interest" description="Disordered" evidence="1">
    <location>
        <begin position="646"/>
        <end position="690"/>
    </location>
</feature>
<protein>
    <submittedName>
        <fullName evidence="5">Piezo-type mechanosensitive ion channel component</fullName>
    </submittedName>
</protein>
<feature type="transmembrane region" description="Helical" evidence="2">
    <location>
        <begin position="114"/>
        <end position="133"/>
    </location>
</feature>
<feature type="domain" description="Piezo non-specific cation channel cap" evidence="3">
    <location>
        <begin position="347"/>
        <end position="637"/>
    </location>
</feature>
<feature type="domain" description="Piezo THU9 and anchor" evidence="4">
    <location>
        <begin position="71"/>
        <end position="309"/>
    </location>
</feature>
<feature type="compositionally biased region" description="Polar residues" evidence="1">
    <location>
        <begin position="656"/>
        <end position="670"/>
    </location>
</feature>
<keyword evidence="2" id="KW-0812">Transmembrane</keyword>
<dbReference type="InterPro" id="IPR056770">
    <property type="entry name" value="Piezo_THU9_anchor"/>
</dbReference>
<dbReference type="InterPro" id="IPR031334">
    <property type="entry name" value="Piezo_cap_dom"/>
</dbReference>
<gene>
    <name evidence="5" type="primary">PIEZO1</name>
    <name evidence="5" type="ORF">Ciccas_000220</name>
</gene>
<dbReference type="InterPro" id="IPR027272">
    <property type="entry name" value="Piezo"/>
</dbReference>
<comment type="caution">
    <text evidence="5">The sequence shown here is derived from an EMBL/GenBank/DDBJ whole genome shotgun (WGS) entry which is preliminary data.</text>
</comment>
<evidence type="ECO:0000256" key="1">
    <source>
        <dbReference type="SAM" id="MobiDB-lite"/>
    </source>
</evidence>
<dbReference type="PANTHER" id="PTHR47049:SF2">
    <property type="entry name" value="PIEZO-TYPE MECHANOSENSITIVE ION CHANNEL HOMOLOG"/>
    <property type="match status" value="1"/>
</dbReference>
<dbReference type="Pfam" id="PF24874">
    <property type="entry name" value="Piezo_THU9_anchor"/>
    <property type="match status" value="1"/>
</dbReference>
<evidence type="ECO:0000313" key="6">
    <source>
        <dbReference type="Proteomes" id="UP001626550"/>
    </source>
</evidence>
<evidence type="ECO:0000259" key="3">
    <source>
        <dbReference type="Pfam" id="PF12166"/>
    </source>
</evidence>
<feature type="compositionally biased region" description="Basic and acidic residues" evidence="1">
    <location>
        <begin position="646"/>
        <end position="655"/>
    </location>
</feature>
<dbReference type="EMBL" id="JBJKFK010000011">
    <property type="protein sequence ID" value="KAL3321099.1"/>
    <property type="molecule type" value="Genomic_DNA"/>
</dbReference>